<reference evidence="2" key="2">
    <citation type="submission" date="2021-04" db="EMBL/GenBank/DDBJ databases">
        <authorList>
            <person name="Gilroy R."/>
        </authorList>
    </citation>
    <scope>NUCLEOTIDE SEQUENCE</scope>
    <source>
        <strain evidence="2">3204</strain>
    </source>
</reference>
<dbReference type="Proteomes" id="UP000824013">
    <property type="component" value="Unassembled WGS sequence"/>
</dbReference>
<dbReference type="AlphaFoldDB" id="A0A9D1ZN22"/>
<dbReference type="PANTHER" id="PTHR35795:SF1">
    <property type="entry name" value="BIS(5'-NUCLEOSYL)-TETRAPHOSPHATASE, SYMMETRICAL"/>
    <property type="match status" value="1"/>
</dbReference>
<feature type="domain" description="HD" evidence="1">
    <location>
        <begin position="34"/>
        <end position="146"/>
    </location>
</feature>
<dbReference type="InterPro" id="IPR006674">
    <property type="entry name" value="HD_domain"/>
</dbReference>
<dbReference type="InterPro" id="IPR051094">
    <property type="entry name" value="Diverse_Catalytic_Enzymes"/>
</dbReference>
<evidence type="ECO:0000313" key="2">
    <source>
        <dbReference type="EMBL" id="HIY93262.1"/>
    </source>
</evidence>
<evidence type="ECO:0000259" key="1">
    <source>
        <dbReference type="PROSITE" id="PS51831"/>
    </source>
</evidence>
<gene>
    <name evidence="2" type="ORF">H9820_10025</name>
</gene>
<dbReference type="SUPFAM" id="SSF109604">
    <property type="entry name" value="HD-domain/PDEase-like"/>
    <property type="match status" value="1"/>
</dbReference>
<proteinExistence type="predicted"/>
<accession>A0A9D1ZN22</accession>
<organism evidence="2 3">
    <name type="scientific">Candidatus Companilactobacillus pullicola</name>
    <dbReference type="NCBI Taxonomy" id="2838523"/>
    <lineage>
        <taxon>Bacteria</taxon>
        <taxon>Bacillati</taxon>
        <taxon>Bacillota</taxon>
        <taxon>Bacilli</taxon>
        <taxon>Lactobacillales</taxon>
        <taxon>Lactobacillaceae</taxon>
        <taxon>Companilactobacillus</taxon>
    </lineage>
</organism>
<dbReference type="PANTHER" id="PTHR35795">
    <property type="entry name" value="SLR1885 PROTEIN"/>
    <property type="match status" value="1"/>
</dbReference>
<reference evidence="2" key="1">
    <citation type="journal article" date="2021" name="PeerJ">
        <title>Extensive microbial diversity within the chicken gut microbiome revealed by metagenomics and culture.</title>
        <authorList>
            <person name="Gilroy R."/>
            <person name="Ravi A."/>
            <person name="Getino M."/>
            <person name="Pursley I."/>
            <person name="Horton D.L."/>
            <person name="Alikhan N.F."/>
            <person name="Baker D."/>
            <person name="Gharbi K."/>
            <person name="Hall N."/>
            <person name="Watson M."/>
            <person name="Adriaenssens E.M."/>
            <person name="Foster-Nyarko E."/>
            <person name="Jarju S."/>
            <person name="Secka A."/>
            <person name="Antonio M."/>
            <person name="Oren A."/>
            <person name="Chaudhuri R.R."/>
            <person name="La Ragione R."/>
            <person name="Hildebrand F."/>
            <person name="Pallen M.J."/>
        </authorList>
    </citation>
    <scope>NUCLEOTIDE SEQUENCE</scope>
    <source>
        <strain evidence="2">3204</strain>
    </source>
</reference>
<dbReference type="Gene3D" id="1.10.3210.10">
    <property type="entry name" value="Hypothetical protein af1432"/>
    <property type="match status" value="1"/>
</dbReference>
<comment type="caution">
    <text evidence="2">The sequence shown here is derived from an EMBL/GenBank/DDBJ whole genome shotgun (WGS) entry which is preliminary data.</text>
</comment>
<sequence length="200" mass="23077">MDYIKYINDFKLQSDQSFLENVKRFYEETDTTTTFYHGQMVANEAVKLSNENHSQLYPAGLLHDISAFIPKSKRLDISEKLHIPILKEEHQVPLLLHQKLSAYIAKKCFQINDSNILDAIECHTTLKKNFNNFDLTVFLADKIAWDQPGTPPYLEKLNEALKDSQSKAALVYINYLLSHNLLVAHPWLLAAQKQLTLECK</sequence>
<name>A0A9D1ZN22_9LACO</name>
<protein>
    <submittedName>
        <fullName evidence="2">HD domain-containing protein</fullName>
    </submittedName>
</protein>
<dbReference type="Pfam" id="PF01966">
    <property type="entry name" value="HD"/>
    <property type="match status" value="1"/>
</dbReference>
<dbReference type="PROSITE" id="PS51831">
    <property type="entry name" value="HD"/>
    <property type="match status" value="1"/>
</dbReference>
<evidence type="ECO:0000313" key="3">
    <source>
        <dbReference type="Proteomes" id="UP000824013"/>
    </source>
</evidence>
<dbReference type="EMBL" id="DXCM01000075">
    <property type="protein sequence ID" value="HIY93262.1"/>
    <property type="molecule type" value="Genomic_DNA"/>
</dbReference>